<feature type="transmembrane region" description="Helical" evidence="11">
    <location>
        <begin position="640"/>
        <end position="658"/>
    </location>
</feature>
<evidence type="ECO:0000256" key="2">
    <source>
        <dbReference type="ARBA" id="ARBA00006434"/>
    </source>
</evidence>
<keyword evidence="8" id="KW-0406">Ion transport</keyword>
<evidence type="ECO:0000256" key="1">
    <source>
        <dbReference type="ARBA" id="ARBA00004651"/>
    </source>
</evidence>
<dbReference type="PANTHER" id="PTHR42985">
    <property type="entry name" value="SODIUM-COUPLED MONOCARBOXYLATE TRANSPORTER"/>
    <property type="match status" value="1"/>
</dbReference>
<dbReference type="GO" id="GO:0015293">
    <property type="term" value="F:symporter activity"/>
    <property type="evidence" value="ECO:0007669"/>
    <property type="project" value="TreeGrafter"/>
</dbReference>
<keyword evidence="9 11" id="KW-0472">Membrane</keyword>
<dbReference type="Gene3D" id="1.20.1730.10">
    <property type="entry name" value="Sodium/glucose cotransporter"/>
    <property type="match status" value="1"/>
</dbReference>
<feature type="transmembrane region" description="Helical" evidence="11">
    <location>
        <begin position="679"/>
        <end position="704"/>
    </location>
</feature>
<evidence type="ECO:0000256" key="5">
    <source>
        <dbReference type="ARBA" id="ARBA00022692"/>
    </source>
</evidence>
<keyword evidence="7" id="KW-0915">Sodium</keyword>
<feature type="transmembrane region" description="Helical" evidence="11">
    <location>
        <begin position="453"/>
        <end position="473"/>
    </location>
</feature>
<keyword evidence="10" id="KW-0739">Sodium transport</keyword>
<evidence type="ECO:0000256" key="9">
    <source>
        <dbReference type="ARBA" id="ARBA00023136"/>
    </source>
</evidence>
<feature type="transmembrane region" description="Helical" evidence="11">
    <location>
        <begin position="836"/>
        <end position="852"/>
    </location>
</feature>
<evidence type="ECO:0000256" key="6">
    <source>
        <dbReference type="ARBA" id="ARBA00022989"/>
    </source>
</evidence>
<feature type="transmembrane region" description="Helical" evidence="11">
    <location>
        <begin position="414"/>
        <end position="433"/>
    </location>
</feature>
<sequence length="901" mass="98634">MIGSFLWAVQPMEWEELPDLPNQLGVAGPFVGVHNDALILGGGANFPLGVPWEKTGDGFDSPKFYTDQIHVLVKNGESYHWRNNPVKLTRSLAYGVSIPTSNGIICIGGEWKDHEKDPQSKTYRTNSGISDDVFVIQWQNEIKISNKWTGPGDDENVVRDIPNLPIPTTVAAGTIIGNQIYIIGGDSGSGATQNFWMLDLNHRTSPEKYKWQTLPAWPGPPRTHLLASSQNDGREECIFIFSGRAKLNGQWQMFTDSYKYIPSRGEWISLGDIQVYGEPEARCVMAGTVARMGVNHLAVFGGADGKGFLYLTGLADQIAKAEAENKIETVSRLKKEQKEFLNDHPGFSEDILLYNTVTNRWTNYGTLPVKSHVTTTAVQWGGSIVIPSGEISPGIRTPHIWKMNQLESGAGFGTLNWIVLGLYLVILVGKGFWISKRGKTTDDFFLAGRRIPWWAAGLSIYSTQLSAITYLAIPAKTFATDWVRFLIQLGIIACAPIVIYFFLPFFRRLNVTSAYEYLEMRFSLAIRLLGSSSFVIFQLARMGIVILLPALALSAVTVLDVVTCIILMGALSTLYTVLGGIEAVIWTDVLQTVVLLGGALVALVIMMMNIDGGLSGVVSLAADQGKLAWVNLDWNLTDDTLGVILLGAIFTVLLPYTTDQSVVQRYLTTKDEKAAAKAIYTNGWLAIPGSVLFFGLGTALFIYFQQFPSHLPPIEKADQVFPVFIVNEMPAGLAGLLIAGVFAAAMSSLDSSMHSIATVLTTDFVQRLRPGQTDLLSTAKKLTFILGLLGTVSAIVIASTDVKHLWDYLMNIIGLLLGALGGLFMLGIFTKRVHASHAWVGVAGCVLSLWWVKNYTDLNGLLYGAIGTGSCFLMGFLASSLFPQKTDGLKGLTWWSRNKEI</sequence>
<evidence type="ECO:0000256" key="3">
    <source>
        <dbReference type="ARBA" id="ARBA00022448"/>
    </source>
</evidence>
<dbReference type="NCBIfam" id="TIGR00813">
    <property type="entry name" value="sss"/>
    <property type="match status" value="1"/>
</dbReference>
<accession>A0A381V504</accession>
<name>A0A381V504_9ZZZZ</name>
<comment type="subcellular location">
    <subcellularLocation>
        <location evidence="1">Cell membrane</location>
        <topology evidence="1">Multi-pass membrane protein</topology>
    </subcellularLocation>
</comment>
<feature type="transmembrane region" description="Helical" evidence="11">
    <location>
        <begin position="589"/>
        <end position="610"/>
    </location>
</feature>
<dbReference type="InterPro" id="IPR015915">
    <property type="entry name" value="Kelch-typ_b-propeller"/>
</dbReference>
<feature type="transmembrane region" description="Helical" evidence="11">
    <location>
        <begin position="782"/>
        <end position="802"/>
    </location>
</feature>
<protein>
    <recommendedName>
        <fullName evidence="13">Sodium:solute symporter</fullName>
    </recommendedName>
</protein>
<dbReference type="InterPro" id="IPR038377">
    <property type="entry name" value="Na/Glc_symporter_sf"/>
</dbReference>
<evidence type="ECO:0008006" key="13">
    <source>
        <dbReference type="Google" id="ProtNLM"/>
    </source>
</evidence>
<gene>
    <name evidence="12" type="ORF">METZ01_LOCUS88286</name>
</gene>
<evidence type="ECO:0000256" key="4">
    <source>
        <dbReference type="ARBA" id="ARBA00022475"/>
    </source>
</evidence>
<evidence type="ECO:0000256" key="10">
    <source>
        <dbReference type="ARBA" id="ARBA00023201"/>
    </source>
</evidence>
<keyword evidence="5 11" id="KW-0812">Transmembrane</keyword>
<feature type="transmembrane region" description="Helical" evidence="11">
    <location>
        <begin position="485"/>
        <end position="503"/>
    </location>
</feature>
<dbReference type="InterPro" id="IPR001734">
    <property type="entry name" value="Na/solute_symporter"/>
</dbReference>
<dbReference type="AlphaFoldDB" id="A0A381V504"/>
<comment type="similarity">
    <text evidence="2">Belongs to the sodium:solute symporter (SSF) (TC 2.A.21) family.</text>
</comment>
<feature type="transmembrane region" description="Helical" evidence="11">
    <location>
        <begin position="858"/>
        <end position="882"/>
    </location>
</feature>
<feature type="transmembrane region" description="Helical" evidence="11">
    <location>
        <begin position="724"/>
        <end position="745"/>
    </location>
</feature>
<feature type="transmembrane region" description="Helical" evidence="11">
    <location>
        <begin position="550"/>
        <end position="577"/>
    </location>
</feature>
<dbReference type="Gene3D" id="2.120.10.80">
    <property type="entry name" value="Kelch-type beta propeller"/>
    <property type="match status" value="1"/>
</dbReference>
<dbReference type="Pfam" id="PF00474">
    <property type="entry name" value="SSF"/>
    <property type="match status" value="1"/>
</dbReference>
<feature type="transmembrane region" description="Helical" evidence="11">
    <location>
        <begin position="808"/>
        <end position="829"/>
    </location>
</feature>
<dbReference type="EMBL" id="UINC01007865">
    <property type="protein sequence ID" value="SVA35432.1"/>
    <property type="molecule type" value="Genomic_DNA"/>
</dbReference>
<dbReference type="InterPro" id="IPR051163">
    <property type="entry name" value="Sodium:Solute_Symporter_SSF"/>
</dbReference>
<dbReference type="GO" id="GO:0005886">
    <property type="term" value="C:plasma membrane"/>
    <property type="evidence" value="ECO:0007669"/>
    <property type="project" value="UniProtKB-SubCell"/>
</dbReference>
<feature type="transmembrane region" description="Helical" evidence="11">
    <location>
        <begin position="524"/>
        <end position="544"/>
    </location>
</feature>
<organism evidence="12">
    <name type="scientific">marine metagenome</name>
    <dbReference type="NCBI Taxonomy" id="408172"/>
    <lineage>
        <taxon>unclassified sequences</taxon>
        <taxon>metagenomes</taxon>
        <taxon>ecological metagenomes</taxon>
    </lineage>
</organism>
<keyword evidence="6 11" id="KW-1133">Transmembrane helix</keyword>
<dbReference type="SUPFAM" id="SSF117281">
    <property type="entry name" value="Kelch motif"/>
    <property type="match status" value="1"/>
</dbReference>
<dbReference type="InterPro" id="IPR056734">
    <property type="entry name" value="NANM"/>
</dbReference>
<reference evidence="12" key="1">
    <citation type="submission" date="2018-05" db="EMBL/GenBank/DDBJ databases">
        <authorList>
            <person name="Lanie J.A."/>
            <person name="Ng W.-L."/>
            <person name="Kazmierczak K.M."/>
            <person name="Andrzejewski T.M."/>
            <person name="Davidsen T.M."/>
            <person name="Wayne K.J."/>
            <person name="Tettelin H."/>
            <person name="Glass J.I."/>
            <person name="Rusch D."/>
            <person name="Podicherti R."/>
            <person name="Tsui H.-C.T."/>
            <person name="Winkler M.E."/>
        </authorList>
    </citation>
    <scope>NUCLEOTIDE SEQUENCE</scope>
</reference>
<proteinExistence type="inferred from homology"/>
<evidence type="ECO:0000256" key="11">
    <source>
        <dbReference type="SAM" id="Phobius"/>
    </source>
</evidence>
<keyword evidence="4" id="KW-1003">Cell membrane</keyword>
<evidence type="ECO:0000313" key="12">
    <source>
        <dbReference type="EMBL" id="SVA35432.1"/>
    </source>
</evidence>
<evidence type="ECO:0000256" key="8">
    <source>
        <dbReference type="ARBA" id="ARBA00023065"/>
    </source>
</evidence>
<keyword evidence="3" id="KW-0813">Transport</keyword>
<dbReference type="PROSITE" id="PS50283">
    <property type="entry name" value="NA_SOLUT_SYMP_3"/>
    <property type="match status" value="1"/>
</dbReference>
<dbReference type="CDD" id="cd11495">
    <property type="entry name" value="SLC5sbd_NIS-like_u3"/>
    <property type="match status" value="1"/>
</dbReference>
<evidence type="ECO:0000256" key="7">
    <source>
        <dbReference type="ARBA" id="ARBA00023053"/>
    </source>
</evidence>
<dbReference type="GO" id="GO:0006814">
    <property type="term" value="P:sodium ion transport"/>
    <property type="evidence" value="ECO:0007669"/>
    <property type="project" value="UniProtKB-KW"/>
</dbReference>
<dbReference type="Pfam" id="PF24996">
    <property type="entry name" value="NANM"/>
    <property type="match status" value="1"/>
</dbReference>
<dbReference type="PANTHER" id="PTHR42985:SF40">
    <property type="entry name" value="LD47995P-RELATED"/>
    <property type="match status" value="1"/>
</dbReference>